<evidence type="ECO:0000313" key="5">
    <source>
        <dbReference type="EMBL" id="APZ44701.1"/>
    </source>
</evidence>
<dbReference type="Pfam" id="PF01546">
    <property type="entry name" value="Peptidase_M20"/>
    <property type="match status" value="1"/>
</dbReference>
<reference evidence="5 6" key="1">
    <citation type="submission" date="2017-01" db="EMBL/GenBank/DDBJ databases">
        <title>Draft sequence of Acidihalobacter ferrooxidans strain DSM 14175 (strain V8).</title>
        <authorList>
            <person name="Khaleque H.N."/>
            <person name="Ramsay J.P."/>
            <person name="Murphy R.J.T."/>
            <person name="Kaksonen A.H."/>
            <person name="Boxall N.J."/>
            <person name="Watkin E.L.J."/>
        </authorList>
    </citation>
    <scope>NUCLEOTIDE SEQUENCE [LARGE SCALE GENOMIC DNA]</scope>
    <source>
        <strain evidence="5 6">V8</strain>
    </source>
</reference>
<comment type="cofactor">
    <cofactor evidence="3">
        <name>Zn(2+)</name>
        <dbReference type="ChEBI" id="CHEBI:29105"/>
    </cofactor>
    <text evidence="3">Binds 2 Zn(2+) ions per subunit.</text>
</comment>
<keyword evidence="3" id="KW-0479">Metal-binding</keyword>
<evidence type="ECO:0000256" key="1">
    <source>
        <dbReference type="ARBA" id="ARBA00006153"/>
    </source>
</evidence>
<dbReference type="PIRSF" id="PIRSF001235">
    <property type="entry name" value="Amidase_carbamoylase"/>
    <property type="match status" value="1"/>
</dbReference>
<dbReference type="Gene3D" id="3.30.70.360">
    <property type="match status" value="1"/>
</dbReference>
<feature type="binding site" evidence="3">
    <location>
        <position position="135"/>
    </location>
    <ligand>
        <name>Zn(2+)</name>
        <dbReference type="ChEBI" id="CHEBI:29105"/>
        <label>2</label>
    </ligand>
</feature>
<feature type="binding site" evidence="3">
    <location>
        <position position="100"/>
    </location>
    <ligand>
        <name>Zn(2+)</name>
        <dbReference type="ChEBI" id="CHEBI:29105"/>
        <label>1</label>
    </ligand>
</feature>
<dbReference type="SUPFAM" id="SSF53187">
    <property type="entry name" value="Zn-dependent exopeptidases"/>
    <property type="match status" value="1"/>
</dbReference>
<gene>
    <name evidence="5" type="ORF">BW247_12315</name>
</gene>
<feature type="domain" description="Peptidase M20 dimerisation" evidence="4">
    <location>
        <begin position="219"/>
        <end position="318"/>
    </location>
</feature>
<name>A0A1P8ULJ5_9GAMM</name>
<keyword evidence="3" id="KW-0862">Zinc</keyword>
<dbReference type="Pfam" id="PF07687">
    <property type="entry name" value="M20_dimer"/>
    <property type="match status" value="1"/>
</dbReference>
<dbReference type="InterPro" id="IPR011650">
    <property type="entry name" value="Peptidase_M20_dimer"/>
</dbReference>
<evidence type="ECO:0000256" key="3">
    <source>
        <dbReference type="PIRSR" id="PIRSR001235-1"/>
    </source>
</evidence>
<dbReference type="STRING" id="1765967.BW247_12315"/>
<dbReference type="SUPFAM" id="SSF55031">
    <property type="entry name" value="Bacterial exopeptidase dimerisation domain"/>
    <property type="match status" value="1"/>
</dbReference>
<comment type="similarity">
    <text evidence="1">Belongs to the peptidase M20 family.</text>
</comment>
<evidence type="ECO:0000256" key="2">
    <source>
        <dbReference type="ARBA" id="ARBA00022801"/>
    </source>
</evidence>
<feature type="binding site" evidence="3">
    <location>
        <position position="199"/>
    </location>
    <ligand>
        <name>Zn(2+)</name>
        <dbReference type="ChEBI" id="CHEBI:29105"/>
        <label>1</label>
    </ligand>
</feature>
<dbReference type="CDD" id="cd03884">
    <property type="entry name" value="M20_bAS"/>
    <property type="match status" value="1"/>
</dbReference>
<accession>A0A1P8ULJ5</accession>
<dbReference type="PANTHER" id="PTHR32494:SF5">
    <property type="entry name" value="ALLANTOATE AMIDOHYDROLASE"/>
    <property type="match status" value="1"/>
</dbReference>
<evidence type="ECO:0000259" key="4">
    <source>
        <dbReference type="Pfam" id="PF07687"/>
    </source>
</evidence>
<dbReference type="Gene3D" id="3.40.630.10">
    <property type="entry name" value="Zn peptidases"/>
    <property type="match status" value="1"/>
</dbReference>
<evidence type="ECO:0000313" key="6">
    <source>
        <dbReference type="Proteomes" id="UP000243807"/>
    </source>
</evidence>
<proteinExistence type="inferred from homology"/>
<dbReference type="InterPro" id="IPR010158">
    <property type="entry name" value="Amidase_Cbmase"/>
</dbReference>
<dbReference type="NCBIfam" id="TIGR01879">
    <property type="entry name" value="hydantase"/>
    <property type="match status" value="1"/>
</dbReference>
<dbReference type="PANTHER" id="PTHR32494">
    <property type="entry name" value="ALLANTOATE DEIMINASE-RELATED"/>
    <property type="match status" value="1"/>
</dbReference>
<dbReference type="KEGG" id="afy:BW247_12315"/>
<protein>
    <submittedName>
        <fullName evidence="5">Zn-dependent hydrolase</fullName>
    </submittedName>
</protein>
<dbReference type="InterPro" id="IPR036264">
    <property type="entry name" value="Bact_exopeptidase_dim_dom"/>
</dbReference>
<keyword evidence="2 5" id="KW-0378">Hydrolase</keyword>
<dbReference type="Proteomes" id="UP000243807">
    <property type="component" value="Chromosome"/>
</dbReference>
<sequence>MPADALKAAQGVDKNRQWTRLMELAEIGAIPGGGVNRQSLSTEDRQARALLVKWALARGFEPSVDDFGNLYVRRAGLNPDAPPILTGSHLDSQPSGGRFDGAYGVMAALEVLEALSDAGVETEHPVDLVVWTNEEGSRFAPGAMGSMVFTGVASPQLWLDVMDDEGIALSQALAETLEAMPELPRRSFGFPVHAYIEAHIEQGPILEAEQLPIGVVTSIQGARWFTVTVEGETAHAGTTPLKLRKDALQEALAAIQALNAFMNDPEDVLRFTVGRLDLEPNSHNSVSALCRFTIDLRHPDPAVLRAKGDAIETICAKAMRACAVQVTQNLGLPCVAFPEAIVDTVQASAQALGLGHKRMPSGAFHDASFLAQHCPSGMVFVPCAKGVSHNVAEYATPEDVAGGTRVLTASIVALSGAGIF</sequence>
<dbReference type="AlphaFoldDB" id="A0A1P8ULJ5"/>
<dbReference type="InterPro" id="IPR002933">
    <property type="entry name" value="Peptidase_M20"/>
</dbReference>
<feature type="binding site" evidence="3">
    <location>
        <position position="389"/>
    </location>
    <ligand>
        <name>Zn(2+)</name>
        <dbReference type="ChEBI" id="CHEBI:29105"/>
        <label>2</label>
    </ligand>
</feature>
<feature type="binding site" evidence="3">
    <location>
        <position position="100"/>
    </location>
    <ligand>
        <name>Zn(2+)</name>
        <dbReference type="ChEBI" id="CHEBI:29105"/>
        <label>2</label>
    </ligand>
</feature>
<keyword evidence="6" id="KW-1185">Reference proteome</keyword>
<dbReference type="GO" id="GO:0046872">
    <property type="term" value="F:metal ion binding"/>
    <property type="evidence" value="ECO:0007669"/>
    <property type="project" value="UniProtKB-KW"/>
</dbReference>
<dbReference type="EMBL" id="CP019434">
    <property type="protein sequence ID" value="APZ44701.1"/>
    <property type="molecule type" value="Genomic_DNA"/>
</dbReference>
<feature type="binding site" evidence="3">
    <location>
        <position position="89"/>
    </location>
    <ligand>
        <name>Zn(2+)</name>
        <dbReference type="ChEBI" id="CHEBI:29105"/>
        <label>1</label>
    </ligand>
</feature>
<organism evidence="5 6">
    <name type="scientific">Acidihalobacter ferrooxydans</name>
    <dbReference type="NCBI Taxonomy" id="1765967"/>
    <lineage>
        <taxon>Bacteria</taxon>
        <taxon>Pseudomonadati</taxon>
        <taxon>Pseudomonadota</taxon>
        <taxon>Gammaproteobacteria</taxon>
        <taxon>Chromatiales</taxon>
        <taxon>Ectothiorhodospiraceae</taxon>
        <taxon>Acidihalobacter</taxon>
    </lineage>
</organism>
<dbReference type="GO" id="GO:0016813">
    <property type="term" value="F:hydrolase activity, acting on carbon-nitrogen (but not peptide) bonds, in linear amidines"/>
    <property type="evidence" value="ECO:0007669"/>
    <property type="project" value="InterPro"/>
</dbReference>